<evidence type="ECO:0000256" key="3">
    <source>
        <dbReference type="ARBA" id="ARBA00008178"/>
    </source>
</evidence>
<dbReference type="GO" id="GO:0008460">
    <property type="term" value="F:dTDP-glucose 4,6-dehydratase activity"/>
    <property type="evidence" value="ECO:0007669"/>
    <property type="project" value="UniProtKB-EC"/>
</dbReference>
<evidence type="ECO:0000256" key="2">
    <source>
        <dbReference type="ARBA" id="ARBA00001911"/>
    </source>
</evidence>
<accession>A0A7R6PYW2</accession>
<dbReference type="Pfam" id="PF16363">
    <property type="entry name" value="GDP_Man_Dehyd"/>
    <property type="match status" value="1"/>
</dbReference>
<comment type="cofactor">
    <cofactor evidence="2 7">
        <name>NAD(+)</name>
        <dbReference type="ChEBI" id="CHEBI:57540"/>
    </cofactor>
</comment>
<evidence type="ECO:0000259" key="8">
    <source>
        <dbReference type="Pfam" id="PF16363"/>
    </source>
</evidence>
<comment type="catalytic activity">
    <reaction evidence="1 7">
        <text>dTDP-alpha-D-glucose = dTDP-4-dehydro-6-deoxy-alpha-D-glucose + H2O</text>
        <dbReference type="Rhea" id="RHEA:17221"/>
        <dbReference type="ChEBI" id="CHEBI:15377"/>
        <dbReference type="ChEBI" id="CHEBI:57477"/>
        <dbReference type="ChEBI" id="CHEBI:57649"/>
        <dbReference type="EC" id="4.2.1.46"/>
    </reaction>
</comment>
<name>A0A7R6PYW2_9BACT</name>
<dbReference type="EMBL" id="AP017470">
    <property type="protein sequence ID" value="BBB33410.1"/>
    <property type="molecule type" value="Genomic_DNA"/>
</dbReference>
<keyword evidence="6 7" id="KW-0456">Lyase</keyword>
<evidence type="ECO:0000313" key="10">
    <source>
        <dbReference type="Proteomes" id="UP000595564"/>
    </source>
</evidence>
<dbReference type="Proteomes" id="UP000595564">
    <property type="component" value="Chromosome"/>
</dbReference>
<dbReference type="KEGG" id="thyd:TTHT_1964"/>
<dbReference type="NCBIfam" id="TIGR01181">
    <property type="entry name" value="dTDP_gluc_dehyt"/>
    <property type="match status" value="1"/>
</dbReference>
<dbReference type="InterPro" id="IPR036291">
    <property type="entry name" value="NAD(P)-bd_dom_sf"/>
</dbReference>
<dbReference type="PANTHER" id="PTHR43000">
    <property type="entry name" value="DTDP-D-GLUCOSE 4,6-DEHYDRATASE-RELATED"/>
    <property type="match status" value="1"/>
</dbReference>
<dbReference type="GO" id="GO:0009225">
    <property type="term" value="P:nucleotide-sugar metabolic process"/>
    <property type="evidence" value="ECO:0007669"/>
    <property type="project" value="InterPro"/>
</dbReference>
<evidence type="ECO:0000256" key="6">
    <source>
        <dbReference type="ARBA" id="ARBA00023239"/>
    </source>
</evidence>
<dbReference type="InterPro" id="IPR005888">
    <property type="entry name" value="dTDP_Gluc_deHydtase"/>
</dbReference>
<reference evidence="9 10" key="1">
    <citation type="journal article" date="2012" name="Extremophiles">
        <title>Thermotomaculum hydrothermale gen. nov., sp. nov., a novel heterotrophic thermophile within the phylum Acidobacteria from a deep-sea hydrothermal vent chimney in the Southern Okinawa Trough.</title>
        <authorList>
            <person name="Izumi H."/>
            <person name="Nunoura T."/>
            <person name="Miyazaki M."/>
            <person name="Mino S."/>
            <person name="Toki T."/>
            <person name="Takai K."/>
            <person name="Sako Y."/>
            <person name="Sawabe T."/>
            <person name="Nakagawa S."/>
        </authorList>
    </citation>
    <scope>NUCLEOTIDE SEQUENCE [LARGE SCALE GENOMIC DNA]</scope>
    <source>
        <strain evidence="9 10">AC55</strain>
    </source>
</reference>
<dbReference type="EC" id="4.2.1.46" evidence="4 7"/>
<dbReference type="Gene3D" id="3.40.50.720">
    <property type="entry name" value="NAD(P)-binding Rossmann-like Domain"/>
    <property type="match status" value="1"/>
</dbReference>
<keyword evidence="5" id="KW-0520">NAD</keyword>
<dbReference type="Gene3D" id="3.90.25.10">
    <property type="entry name" value="UDP-galactose 4-epimerase, domain 1"/>
    <property type="match status" value="1"/>
</dbReference>
<protein>
    <recommendedName>
        <fullName evidence="4 7">dTDP-glucose 4,6-dehydratase</fullName>
        <ecNumber evidence="4 7">4.2.1.46</ecNumber>
    </recommendedName>
</protein>
<dbReference type="CDD" id="cd05246">
    <property type="entry name" value="dTDP_GD_SDR_e"/>
    <property type="match status" value="1"/>
</dbReference>
<evidence type="ECO:0000256" key="4">
    <source>
        <dbReference type="ARBA" id="ARBA00011990"/>
    </source>
</evidence>
<feature type="domain" description="NAD(P)-binding" evidence="8">
    <location>
        <begin position="5"/>
        <end position="303"/>
    </location>
</feature>
<organism evidence="9 10">
    <name type="scientific">Thermotomaculum hydrothermale</name>
    <dbReference type="NCBI Taxonomy" id="981385"/>
    <lineage>
        <taxon>Bacteria</taxon>
        <taxon>Pseudomonadati</taxon>
        <taxon>Acidobacteriota</taxon>
        <taxon>Holophagae</taxon>
        <taxon>Thermotomaculales</taxon>
        <taxon>Thermotomaculaceae</taxon>
        <taxon>Thermotomaculum</taxon>
    </lineage>
</organism>
<evidence type="ECO:0000256" key="1">
    <source>
        <dbReference type="ARBA" id="ARBA00001539"/>
    </source>
</evidence>
<dbReference type="SUPFAM" id="SSF51735">
    <property type="entry name" value="NAD(P)-binding Rossmann-fold domains"/>
    <property type="match status" value="1"/>
</dbReference>
<gene>
    <name evidence="9" type="primary">rfbB</name>
    <name evidence="9" type="ORF">TTHT_1964</name>
</gene>
<keyword evidence="10" id="KW-1185">Reference proteome</keyword>
<dbReference type="InterPro" id="IPR016040">
    <property type="entry name" value="NAD(P)-bd_dom"/>
</dbReference>
<dbReference type="RefSeq" id="WP_201327718.1">
    <property type="nucleotide sequence ID" value="NZ_AP017470.1"/>
</dbReference>
<sequence>MKKVLISGGAGFIGAELAKITVSKGYKTIVIDALTYAGDFTRLQEIKDKIKFYKADTTERKAVFDIFKTEKPDIVLHLAAESHVDRSILDPSLFLKTNIIGTQNMLDASKEYGVEKFVNMSTDEVYGELGKDGKFFETTPLNPNSPYSVSKASQDMLGRAYFRTYKLPVITVRASNNYGYWQYPEKLIPVVILKAYNNEKIPVFGRGENVREWLFVTDCAEGILSLAERGRDGEIYNIGSGEEKKNIEVVKSILDLMGKPHSLIEFVKDRPGHDFRYALDFSKIRKEIGWEAKIKFEEGIEKTVKWNLENINWLMDKKKDLERLWEKVYKKQK</sequence>
<dbReference type="AlphaFoldDB" id="A0A7R6PYW2"/>
<evidence type="ECO:0000313" key="9">
    <source>
        <dbReference type="EMBL" id="BBB33410.1"/>
    </source>
</evidence>
<evidence type="ECO:0000256" key="7">
    <source>
        <dbReference type="RuleBase" id="RU004473"/>
    </source>
</evidence>
<evidence type="ECO:0000256" key="5">
    <source>
        <dbReference type="ARBA" id="ARBA00023027"/>
    </source>
</evidence>
<proteinExistence type="inferred from homology"/>
<comment type="similarity">
    <text evidence="3 7">Belongs to the NAD(P)-dependent epimerase/dehydratase family. dTDP-glucose dehydratase subfamily.</text>
</comment>